<comment type="subunit">
    <text evidence="2 8">Homodimer.</text>
</comment>
<comment type="catalytic activity">
    <reaction evidence="7 8">
        <text>adenosine(34) in tRNA + H2O + H(+) = inosine(34) in tRNA + NH4(+)</text>
        <dbReference type="Rhea" id="RHEA:43168"/>
        <dbReference type="Rhea" id="RHEA-COMP:10373"/>
        <dbReference type="Rhea" id="RHEA-COMP:10374"/>
        <dbReference type="ChEBI" id="CHEBI:15377"/>
        <dbReference type="ChEBI" id="CHEBI:15378"/>
        <dbReference type="ChEBI" id="CHEBI:28938"/>
        <dbReference type="ChEBI" id="CHEBI:74411"/>
        <dbReference type="ChEBI" id="CHEBI:82852"/>
        <dbReference type="EC" id="3.5.4.33"/>
    </reaction>
</comment>
<comment type="similarity">
    <text evidence="1">Belongs to the cytidine and deoxycytidylate deaminase family. ADAT2 subfamily.</text>
</comment>
<dbReference type="InterPro" id="IPR016193">
    <property type="entry name" value="Cytidine_deaminase-like"/>
</dbReference>
<evidence type="ECO:0000256" key="2">
    <source>
        <dbReference type="ARBA" id="ARBA00011738"/>
    </source>
</evidence>
<dbReference type="NCBIfam" id="NF008113">
    <property type="entry name" value="PRK10860.1"/>
    <property type="match status" value="1"/>
</dbReference>
<dbReference type="GO" id="GO:0052717">
    <property type="term" value="F:tRNA-specific adenosine-34 deaminase activity"/>
    <property type="evidence" value="ECO:0007669"/>
    <property type="project" value="UniProtKB-UniRule"/>
</dbReference>
<comment type="function">
    <text evidence="8">Catalyzes the deamination of adenosine to inosine at the wobble position 34 of tRNA(Arg2).</text>
</comment>
<dbReference type="HAMAP" id="MF_00972">
    <property type="entry name" value="tRNA_aden_deaminase"/>
    <property type="match status" value="1"/>
</dbReference>
<dbReference type="GO" id="GO:0002100">
    <property type="term" value="P:tRNA wobble adenosine to inosine editing"/>
    <property type="evidence" value="ECO:0007669"/>
    <property type="project" value="UniProtKB-UniRule"/>
</dbReference>
<sequence length="155" mass="16422">MSVPDPSSLDIEFMSRACELARQAQRAGEVPVGAVVVKDGTIVGEGWNRPIGTSDPTAHAEIIALRAAAAALGTYRLLDTTLYVTLEPCAMCAGAMVHARVKRLVYATTDPRAGAAGSVFNIVQHPALNHRLKCTGGVLAQECSAMLRSFFAARR</sequence>
<keyword evidence="4 8" id="KW-0479">Metal-binding</keyword>
<keyword evidence="5 8" id="KW-0378">Hydrolase</keyword>
<dbReference type="InterPro" id="IPR002125">
    <property type="entry name" value="CMP_dCMP_dom"/>
</dbReference>
<dbReference type="FunFam" id="3.40.140.10:FF:000005">
    <property type="entry name" value="tRNA-specific adenosine deaminase"/>
    <property type="match status" value="1"/>
</dbReference>
<feature type="binding site" evidence="8">
    <location>
        <position position="89"/>
    </location>
    <ligand>
        <name>Zn(2+)</name>
        <dbReference type="ChEBI" id="CHEBI:29105"/>
        <note>catalytic</note>
    </ligand>
</feature>
<evidence type="ECO:0000313" key="11">
    <source>
        <dbReference type="Proteomes" id="UP000070250"/>
    </source>
</evidence>
<dbReference type="InterPro" id="IPR016192">
    <property type="entry name" value="APOBEC/CMP_deaminase_Zn-bd"/>
</dbReference>
<dbReference type="KEGG" id="sdf:ACG33_09945"/>
<protein>
    <recommendedName>
        <fullName evidence="8">tRNA-specific adenosine deaminase</fullName>
        <ecNumber evidence="8">3.5.4.33</ecNumber>
    </recommendedName>
</protein>
<reference evidence="10 11" key="1">
    <citation type="submission" date="2015-06" db="EMBL/GenBank/DDBJ databases">
        <title>A Comprehensive Approach to Explore the Metabolic and Phylogenetic Diversity of Bacterial Steroid Degradation in the Environment: Testosterone as an Example.</title>
        <authorList>
            <person name="Yang F.-C."/>
            <person name="Chen Y.-L."/>
            <person name="Yu C.-P."/>
            <person name="Tang S.-L."/>
            <person name="Wang P.-H."/>
            <person name="Ismail W."/>
            <person name="Wang C.-H."/>
            <person name="Yang C.-Y."/>
            <person name="Chiang Y.-R."/>
        </authorList>
    </citation>
    <scope>NUCLEOTIDE SEQUENCE [LARGE SCALE GENOMIC DNA]</scope>
    <source>
        <strain evidence="10 11">DSM 18526</strain>
    </source>
</reference>
<feature type="domain" description="CMP/dCMP-type deaminase" evidence="9">
    <location>
        <begin position="8"/>
        <end position="120"/>
    </location>
</feature>
<organism evidence="10 11">
    <name type="scientific">Steroidobacter denitrificans</name>
    <dbReference type="NCBI Taxonomy" id="465721"/>
    <lineage>
        <taxon>Bacteria</taxon>
        <taxon>Pseudomonadati</taxon>
        <taxon>Pseudomonadota</taxon>
        <taxon>Gammaproteobacteria</taxon>
        <taxon>Steroidobacterales</taxon>
        <taxon>Steroidobacteraceae</taxon>
        <taxon>Steroidobacter</taxon>
    </lineage>
</organism>
<dbReference type="Proteomes" id="UP000070250">
    <property type="component" value="Chromosome"/>
</dbReference>
<evidence type="ECO:0000256" key="7">
    <source>
        <dbReference type="ARBA" id="ARBA00048045"/>
    </source>
</evidence>
<dbReference type="SUPFAM" id="SSF53927">
    <property type="entry name" value="Cytidine deaminase-like"/>
    <property type="match status" value="1"/>
</dbReference>
<feature type="binding site" evidence="8">
    <location>
        <position position="59"/>
    </location>
    <ligand>
        <name>Zn(2+)</name>
        <dbReference type="ChEBI" id="CHEBI:29105"/>
        <note>catalytic</note>
    </ligand>
</feature>
<comment type="cofactor">
    <cofactor evidence="8">
        <name>Zn(2+)</name>
        <dbReference type="ChEBI" id="CHEBI:29105"/>
    </cofactor>
    <text evidence="8">Binds 1 zinc ion per subunit.</text>
</comment>
<gene>
    <name evidence="8" type="primary">tadA</name>
    <name evidence="10" type="ORF">ACG33_09945</name>
</gene>
<keyword evidence="3 8" id="KW-0819">tRNA processing</keyword>
<dbReference type="EC" id="3.5.4.33" evidence="8"/>
<evidence type="ECO:0000259" key="9">
    <source>
        <dbReference type="PROSITE" id="PS51747"/>
    </source>
</evidence>
<name>A0A127FAG2_STEDE</name>
<proteinExistence type="inferred from homology"/>
<dbReference type="RefSeq" id="WP_066920830.1">
    <property type="nucleotide sequence ID" value="NZ_CP011971.1"/>
</dbReference>
<accession>A0A127FAG2</accession>
<evidence type="ECO:0000256" key="8">
    <source>
        <dbReference type="HAMAP-Rule" id="MF_00972"/>
    </source>
</evidence>
<evidence type="ECO:0000256" key="3">
    <source>
        <dbReference type="ARBA" id="ARBA00022694"/>
    </source>
</evidence>
<evidence type="ECO:0000256" key="1">
    <source>
        <dbReference type="ARBA" id="ARBA00010669"/>
    </source>
</evidence>
<feature type="binding site" evidence="8">
    <location>
        <position position="92"/>
    </location>
    <ligand>
        <name>Zn(2+)</name>
        <dbReference type="ChEBI" id="CHEBI:29105"/>
        <note>catalytic</note>
    </ligand>
</feature>
<evidence type="ECO:0000313" key="10">
    <source>
        <dbReference type="EMBL" id="AMN47412.1"/>
    </source>
</evidence>
<dbReference type="PANTHER" id="PTHR11079:SF202">
    <property type="entry name" value="TRNA-SPECIFIC ADENOSINE DEAMINASE"/>
    <property type="match status" value="1"/>
</dbReference>
<dbReference type="OrthoDB" id="9802676at2"/>
<dbReference type="InterPro" id="IPR028883">
    <property type="entry name" value="tRNA_aden_deaminase"/>
</dbReference>
<dbReference type="AlphaFoldDB" id="A0A127FAG2"/>
<dbReference type="PANTHER" id="PTHR11079">
    <property type="entry name" value="CYTOSINE DEAMINASE FAMILY MEMBER"/>
    <property type="match status" value="1"/>
</dbReference>
<dbReference type="STRING" id="465721.ACG33_09945"/>
<dbReference type="PROSITE" id="PS51747">
    <property type="entry name" value="CYT_DCMP_DEAMINASES_2"/>
    <property type="match status" value="1"/>
</dbReference>
<dbReference type="Gene3D" id="3.40.140.10">
    <property type="entry name" value="Cytidine Deaminase, domain 2"/>
    <property type="match status" value="1"/>
</dbReference>
<dbReference type="CDD" id="cd01285">
    <property type="entry name" value="nucleoside_deaminase"/>
    <property type="match status" value="1"/>
</dbReference>
<dbReference type="Pfam" id="PF00383">
    <property type="entry name" value="dCMP_cyt_deam_1"/>
    <property type="match status" value="1"/>
</dbReference>
<keyword evidence="11" id="KW-1185">Reference proteome</keyword>
<feature type="active site" description="Proton donor" evidence="8">
    <location>
        <position position="61"/>
    </location>
</feature>
<dbReference type="PROSITE" id="PS00903">
    <property type="entry name" value="CYT_DCMP_DEAMINASES_1"/>
    <property type="match status" value="1"/>
</dbReference>
<evidence type="ECO:0000256" key="5">
    <source>
        <dbReference type="ARBA" id="ARBA00022801"/>
    </source>
</evidence>
<evidence type="ECO:0000256" key="4">
    <source>
        <dbReference type="ARBA" id="ARBA00022723"/>
    </source>
</evidence>
<evidence type="ECO:0000256" key="6">
    <source>
        <dbReference type="ARBA" id="ARBA00022833"/>
    </source>
</evidence>
<dbReference type="EMBL" id="CP011971">
    <property type="protein sequence ID" value="AMN47412.1"/>
    <property type="molecule type" value="Genomic_DNA"/>
</dbReference>
<dbReference type="PATRIC" id="fig|465721.4.peg.2111"/>
<dbReference type="GO" id="GO:0008270">
    <property type="term" value="F:zinc ion binding"/>
    <property type="evidence" value="ECO:0007669"/>
    <property type="project" value="UniProtKB-UniRule"/>
</dbReference>
<keyword evidence="6 8" id="KW-0862">Zinc</keyword>